<gene>
    <name evidence="1" type="ORF">RPERSI_LOCUS26916</name>
</gene>
<proteinExistence type="predicted"/>
<evidence type="ECO:0000313" key="1">
    <source>
        <dbReference type="EMBL" id="CAG8827195.1"/>
    </source>
</evidence>
<keyword evidence="2" id="KW-1185">Reference proteome</keyword>
<accession>A0ACA9S4Q9</accession>
<dbReference type="Proteomes" id="UP000789920">
    <property type="component" value="Unassembled WGS sequence"/>
</dbReference>
<evidence type="ECO:0000313" key="2">
    <source>
        <dbReference type="Proteomes" id="UP000789920"/>
    </source>
</evidence>
<organism evidence="1 2">
    <name type="scientific">Racocetra persica</name>
    <dbReference type="NCBI Taxonomy" id="160502"/>
    <lineage>
        <taxon>Eukaryota</taxon>
        <taxon>Fungi</taxon>
        <taxon>Fungi incertae sedis</taxon>
        <taxon>Mucoromycota</taxon>
        <taxon>Glomeromycotina</taxon>
        <taxon>Glomeromycetes</taxon>
        <taxon>Diversisporales</taxon>
        <taxon>Gigasporaceae</taxon>
        <taxon>Racocetra</taxon>
    </lineage>
</organism>
<dbReference type="EMBL" id="CAJVQC010093432">
    <property type="protein sequence ID" value="CAG8827195.1"/>
    <property type="molecule type" value="Genomic_DNA"/>
</dbReference>
<reference evidence="1" key="1">
    <citation type="submission" date="2021-06" db="EMBL/GenBank/DDBJ databases">
        <authorList>
            <person name="Kallberg Y."/>
            <person name="Tangrot J."/>
            <person name="Rosling A."/>
        </authorList>
    </citation>
    <scope>NUCLEOTIDE SEQUENCE</scope>
    <source>
        <strain evidence="1">MA461A</strain>
    </source>
</reference>
<name>A0ACA9S4Q9_9GLOM</name>
<protein>
    <submittedName>
        <fullName evidence="1">2146_t:CDS:1</fullName>
    </submittedName>
</protein>
<feature type="non-terminal residue" evidence="1">
    <location>
        <position position="1"/>
    </location>
</feature>
<comment type="caution">
    <text evidence="1">The sequence shown here is derived from an EMBL/GenBank/DDBJ whole genome shotgun (WGS) entry which is preliminary data.</text>
</comment>
<sequence length="43" mass="4788">HENSQTNMISLKVNSIQNVQTPLTPQTHNPTYHVIAMSSQLNA</sequence>